<protein>
    <recommendedName>
        <fullName evidence="5">Zn(2)-C6 fungal-type domain-containing protein</fullName>
    </recommendedName>
</protein>
<sequence>TTPRPSPHDSCAPNKYFANTSARLKKACSATITMDPSSLDLLRSAISGEEPPSSSMGDIARYSEPQLPPQVQSPGSNPKKRKPSDGNGESTNPEKKKRSSVACTNCRSRKVRCDVERSERTNDAGERVCNNCAIDGIQCLVPGSKRRRSKRGSGDTAHPAPPQAHTDSAINPQHISNHDMSKLSGASTAGSPQTLPPYAVKHVPHSIYQSALHAKETVDIDGNRLAQLTHSASMHGDLVRTRFASPPPPALKHSLPAYINPLPSKMTSSDIDYLWAKSALRIPSFSLRNALLQAFIEYVYPYMPLLELHKVLQIINDNGGSGSMSLLLFQSIMFSGTAFVDIEILGDAGYPSRKAARKSFFQSARVLYDLDYETDMLTVVQSLLLMTYWYETPEDYKDTWHWMGRAIDHAYTLALHRDPKGMDVDHKLRKRLWWSCFMRDRLIALGMRRPTRVKDEDCDVPMLTEDDFEIKALDPRNSIISPECSLIRDVEAQRDLALMCISKAQLCLCISQVLVAQYSVLARHQGANSEAGSTTSSIMLFPKKSESSDEVERCDLALAHWHNNLPPECAYSTELKVGNSGRPLFVACSLLHMIYFTATSALHRPRVLPVGPNHHQSEAIFEHSREVVTKAAQGTTIIIDDMHRLDLEKYLPTTGVTALLPAIIIHLLLVRSPHQSERQPAIDGFCLCMTVLEGLKENYSSADYATQFLEAAVRKAGMEDVIGRARAAARREDAKRKAELARAELESMQRCMSERVTPPADAHLNGFEPLETLVDNSQAVYNGPLAHSPPDSDAMLSGTELPLDSNDMFEFLNTNYNEGGESAGYYDMDLFTKEMPAFGGSMSSPQPEDILFSQEYMT</sequence>
<evidence type="ECO:0000256" key="2">
    <source>
        <dbReference type="ARBA" id="ARBA00023242"/>
    </source>
</evidence>
<dbReference type="Gene3D" id="4.10.240.10">
    <property type="entry name" value="Zn(2)-C6 fungal-type DNA-binding domain"/>
    <property type="match status" value="1"/>
</dbReference>
<evidence type="ECO:0000313" key="6">
    <source>
        <dbReference type="EMBL" id="QSZ30680.1"/>
    </source>
</evidence>
<dbReference type="CDD" id="cd12148">
    <property type="entry name" value="fungal_TF_MHR"/>
    <property type="match status" value="1"/>
</dbReference>
<dbReference type="InterPro" id="IPR007219">
    <property type="entry name" value="XnlR_reg_dom"/>
</dbReference>
<feature type="domain" description="Zn(2)-C6 fungal-type" evidence="5">
    <location>
        <begin position="102"/>
        <end position="141"/>
    </location>
</feature>
<dbReference type="GO" id="GO:0000981">
    <property type="term" value="F:DNA-binding transcription factor activity, RNA polymerase II-specific"/>
    <property type="evidence" value="ECO:0007669"/>
    <property type="project" value="InterPro"/>
</dbReference>
<dbReference type="GO" id="GO:0003677">
    <property type="term" value="F:DNA binding"/>
    <property type="evidence" value="ECO:0007669"/>
    <property type="project" value="InterPro"/>
</dbReference>
<accession>A0A8A3P2F2</accession>
<dbReference type="SMART" id="SM00066">
    <property type="entry name" value="GAL4"/>
    <property type="match status" value="1"/>
</dbReference>
<keyword evidence="3" id="KW-0175">Coiled coil</keyword>
<dbReference type="InterPro" id="IPR001138">
    <property type="entry name" value="Zn2Cys6_DnaBD"/>
</dbReference>
<dbReference type="InterPro" id="IPR052761">
    <property type="entry name" value="Fungal_Detox/Toxin_TFs"/>
</dbReference>
<evidence type="ECO:0000256" key="4">
    <source>
        <dbReference type="SAM" id="MobiDB-lite"/>
    </source>
</evidence>
<feature type="region of interest" description="Disordered" evidence="4">
    <location>
        <begin position="43"/>
        <end position="101"/>
    </location>
</feature>
<evidence type="ECO:0000256" key="3">
    <source>
        <dbReference type="SAM" id="Coils"/>
    </source>
</evidence>
<dbReference type="CDD" id="cd00067">
    <property type="entry name" value="GAL4"/>
    <property type="match status" value="1"/>
</dbReference>
<reference evidence="6" key="1">
    <citation type="submission" date="2020-10" db="EMBL/GenBank/DDBJ databases">
        <title>Genome Sequence of Monilinia vaccinii-corymbosi Sheds Light on Mummy Berry Disease Infection of Blueberry and Mating Type.</title>
        <authorList>
            <person name="Yow A.G."/>
            <person name="Zhang Y."/>
            <person name="Bansal K."/>
            <person name="Eacker S.M."/>
            <person name="Sullivan S."/>
            <person name="Liachko I."/>
            <person name="Cubeta M.A."/>
            <person name="Rollins J.A."/>
            <person name="Ashrafi H."/>
        </authorList>
    </citation>
    <scope>NUCLEOTIDE SEQUENCE</scope>
    <source>
        <strain evidence="6">RL-1</strain>
    </source>
</reference>
<feature type="compositionally biased region" description="Polar residues" evidence="4">
    <location>
        <begin position="165"/>
        <end position="175"/>
    </location>
</feature>
<proteinExistence type="predicted"/>
<dbReference type="Pfam" id="PF04082">
    <property type="entry name" value="Fungal_trans"/>
    <property type="match status" value="1"/>
</dbReference>
<dbReference type="PROSITE" id="PS50048">
    <property type="entry name" value="ZN2_CY6_FUNGAL_2"/>
    <property type="match status" value="1"/>
</dbReference>
<feature type="region of interest" description="Disordered" evidence="4">
    <location>
        <begin position="143"/>
        <end position="198"/>
    </location>
</feature>
<keyword evidence="7" id="KW-1185">Reference proteome</keyword>
<dbReference type="EMBL" id="CP063406">
    <property type="protein sequence ID" value="QSZ30680.1"/>
    <property type="molecule type" value="Genomic_DNA"/>
</dbReference>
<dbReference type="Pfam" id="PF00172">
    <property type="entry name" value="Zn_clus"/>
    <property type="match status" value="1"/>
</dbReference>
<keyword evidence="2" id="KW-0539">Nucleus</keyword>
<dbReference type="GO" id="GO:0008270">
    <property type="term" value="F:zinc ion binding"/>
    <property type="evidence" value="ECO:0007669"/>
    <property type="project" value="InterPro"/>
</dbReference>
<dbReference type="PANTHER" id="PTHR47425">
    <property type="entry name" value="FARB-RELATED"/>
    <property type="match status" value="1"/>
</dbReference>
<dbReference type="GO" id="GO:0006351">
    <property type="term" value="P:DNA-templated transcription"/>
    <property type="evidence" value="ECO:0007669"/>
    <property type="project" value="InterPro"/>
</dbReference>
<feature type="coiled-coil region" evidence="3">
    <location>
        <begin position="724"/>
        <end position="751"/>
    </location>
</feature>
<dbReference type="SMART" id="SM00906">
    <property type="entry name" value="Fungal_trans"/>
    <property type="match status" value="1"/>
</dbReference>
<feature type="compositionally biased region" description="Polar residues" evidence="4">
    <location>
        <begin position="184"/>
        <end position="193"/>
    </location>
</feature>
<dbReference type="OrthoDB" id="4451586at2759"/>
<keyword evidence="1" id="KW-0479">Metal-binding</keyword>
<evidence type="ECO:0000256" key="1">
    <source>
        <dbReference type="ARBA" id="ARBA00022723"/>
    </source>
</evidence>
<dbReference type="AlphaFoldDB" id="A0A8A3P2F2"/>
<evidence type="ECO:0000259" key="5">
    <source>
        <dbReference type="PROSITE" id="PS50048"/>
    </source>
</evidence>
<dbReference type="PANTHER" id="PTHR47425:SF2">
    <property type="entry name" value="FARB-RELATED"/>
    <property type="match status" value="1"/>
</dbReference>
<gene>
    <name evidence="6" type="ORF">DSL72_000238</name>
</gene>
<feature type="non-terminal residue" evidence="6">
    <location>
        <position position="1"/>
    </location>
</feature>
<organism evidence="6 7">
    <name type="scientific">Monilinia vaccinii-corymbosi</name>
    <dbReference type="NCBI Taxonomy" id="61207"/>
    <lineage>
        <taxon>Eukaryota</taxon>
        <taxon>Fungi</taxon>
        <taxon>Dikarya</taxon>
        <taxon>Ascomycota</taxon>
        <taxon>Pezizomycotina</taxon>
        <taxon>Leotiomycetes</taxon>
        <taxon>Helotiales</taxon>
        <taxon>Sclerotiniaceae</taxon>
        <taxon>Monilinia</taxon>
    </lineage>
</organism>
<dbReference type="SUPFAM" id="SSF57701">
    <property type="entry name" value="Zn2/Cys6 DNA-binding domain"/>
    <property type="match status" value="1"/>
</dbReference>
<dbReference type="InterPro" id="IPR036864">
    <property type="entry name" value="Zn2-C6_fun-type_DNA-bd_sf"/>
</dbReference>
<evidence type="ECO:0000313" key="7">
    <source>
        <dbReference type="Proteomes" id="UP000672032"/>
    </source>
</evidence>
<name>A0A8A3P2F2_9HELO</name>
<dbReference type="Proteomes" id="UP000672032">
    <property type="component" value="Chromosome 2"/>
</dbReference>